<dbReference type="InterPro" id="IPR011006">
    <property type="entry name" value="CheY-like_superfamily"/>
</dbReference>
<dbReference type="OrthoDB" id="330124at2"/>
<keyword evidence="4" id="KW-1185">Reference proteome</keyword>
<dbReference type="InterPro" id="IPR001789">
    <property type="entry name" value="Sig_transdc_resp-reg_receiver"/>
</dbReference>
<proteinExistence type="predicted"/>
<dbReference type="GO" id="GO:0000160">
    <property type="term" value="P:phosphorelay signal transduction system"/>
    <property type="evidence" value="ECO:0007669"/>
    <property type="project" value="InterPro"/>
</dbReference>
<dbReference type="STRING" id="1480694.DC28_08460"/>
<evidence type="ECO:0000259" key="2">
    <source>
        <dbReference type="PROSITE" id="PS50110"/>
    </source>
</evidence>
<dbReference type="RefSeq" id="WP_037547668.1">
    <property type="nucleotide sequence ID" value="NZ_JNUP01000064.1"/>
</dbReference>
<dbReference type="GO" id="GO:0016301">
    <property type="term" value="F:kinase activity"/>
    <property type="evidence" value="ECO:0007669"/>
    <property type="project" value="UniProtKB-KW"/>
</dbReference>
<dbReference type="SMART" id="SM00448">
    <property type="entry name" value="REC"/>
    <property type="match status" value="1"/>
</dbReference>
<dbReference type="SUPFAM" id="SSF52172">
    <property type="entry name" value="CheY-like"/>
    <property type="match status" value="1"/>
</dbReference>
<dbReference type="PANTHER" id="PTHR43228:SF1">
    <property type="entry name" value="TWO-COMPONENT RESPONSE REGULATOR ARR22"/>
    <property type="match status" value="1"/>
</dbReference>
<dbReference type="EMBL" id="JNUP01000064">
    <property type="protein sequence ID" value="KGE71852.1"/>
    <property type="molecule type" value="Genomic_DNA"/>
</dbReference>
<dbReference type="PROSITE" id="PS50110">
    <property type="entry name" value="RESPONSE_REGULATORY"/>
    <property type="match status" value="1"/>
</dbReference>
<dbReference type="Pfam" id="PF00072">
    <property type="entry name" value="Response_reg"/>
    <property type="match status" value="1"/>
</dbReference>
<evidence type="ECO:0000313" key="3">
    <source>
        <dbReference type="EMBL" id="KGE71852.1"/>
    </source>
</evidence>
<dbReference type="Gene3D" id="3.40.50.2300">
    <property type="match status" value="1"/>
</dbReference>
<comment type="caution">
    <text evidence="3">The sequence shown here is derived from an EMBL/GenBank/DDBJ whole genome shotgun (WGS) entry which is preliminary data.</text>
</comment>
<dbReference type="PANTHER" id="PTHR43228">
    <property type="entry name" value="TWO-COMPONENT RESPONSE REGULATOR"/>
    <property type="match status" value="1"/>
</dbReference>
<dbReference type="AlphaFoldDB" id="A0A098QZG2"/>
<feature type="modified residue" description="4-aspartylphosphate" evidence="1">
    <location>
        <position position="54"/>
    </location>
</feature>
<keyword evidence="1" id="KW-0597">Phosphoprotein</keyword>
<feature type="domain" description="Response regulatory" evidence="2">
    <location>
        <begin position="5"/>
        <end position="117"/>
    </location>
</feature>
<evidence type="ECO:0000256" key="1">
    <source>
        <dbReference type="PROSITE-ProRule" id="PRU00169"/>
    </source>
</evidence>
<keyword evidence="3" id="KW-0418">Kinase</keyword>
<dbReference type="eggNOG" id="COG0784">
    <property type="taxonomic scope" value="Bacteria"/>
</dbReference>
<organism evidence="3 4">
    <name type="scientific">Spirochaeta lutea</name>
    <dbReference type="NCBI Taxonomy" id="1480694"/>
    <lineage>
        <taxon>Bacteria</taxon>
        <taxon>Pseudomonadati</taxon>
        <taxon>Spirochaetota</taxon>
        <taxon>Spirochaetia</taxon>
        <taxon>Spirochaetales</taxon>
        <taxon>Spirochaetaceae</taxon>
        <taxon>Spirochaeta</taxon>
    </lineage>
</organism>
<evidence type="ECO:0000313" key="4">
    <source>
        <dbReference type="Proteomes" id="UP000029692"/>
    </source>
</evidence>
<protein>
    <submittedName>
        <fullName evidence="3">Histidine kinase</fullName>
    </submittedName>
</protein>
<accession>A0A098QZG2</accession>
<dbReference type="Proteomes" id="UP000029692">
    <property type="component" value="Unassembled WGS sequence"/>
</dbReference>
<gene>
    <name evidence="3" type="ORF">DC28_08460</name>
</gene>
<reference evidence="3 4" key="1">
    <citation type="submission" date="2014-05" db="EMBL/GenBank/DDBJ databases">
        <title>De novo Genome Sequence of Spirocheata sp.</title>
        <authorList>
            <person name="Shivani Y."/>
            <person name="Subhash Y."/>
            <person name="Tushar L."/>
            <person name="Sasikala C."/>
            <person name="Ramana C.V."/>
        </authorList>
    </citation>
    <scope>NUCLEOTIDE SEQUENCE [LARGE SCALE GENOMIC DNA]</scope>
    <source>
        <strain evidence="3 4">JC230</strain>
    </source>
</reference>
<keyword evidence="3" id="KW-0808">Transferase</keyword>
<dbReference type="CDD" id="cd17546">
    <property type="entry name" value="REC_hyHK_CKI1_RcsC-like"/>
    <property type="match status" value="1"/>
</dbReference>
<dbReference type="InterPro" id="IPR052048">
    <property type="entry name" value="ST_Response_Regulator"/>
</dbReference>
<name>A0A098QZG2_9SPIO</name>
<sequence length="117" mass="13379">MANQRVLYAEDEVTNRRLLQIQLQRNGITCDLASDGIQALELYRNESYGVIILDQYMPGMNGDQVAREILRDNPEAVLIAITSDDSELQSLEQAGFREVFIKPLRGKEYIEIIKSYL</sequence>